<comment type="subcellular location">
    <subcellularLocation>
        <location evidence="1">Nucleus</location>
    </subcellularLocation>
</comment>
<dbReference type="GO" id="GO:0006351">
    <property type="term" value="P:DNA-templated transcription"/>
    <property type="evidence" value="ECO:0007669"/>
    <property type="project" value="InterPro"/>
</dbReference>
<keyword evidence="2" id="KW-0479">Metal-binding</keyword>
<comment type="caution">
    <text evidence="7">The sequence shown here is derived from an EMBL/GenBank/DDBJ whole genome shotgun (WGS) entry which is preliminary data.</text>
</comment>
<dbReference type="InterPro" id="IPR029040">
    <property type="entry name" value="RPABC4/Spt4"/>
</dbReference>
<dbReference type="PANTHER" id="PTHR12056">
    <property type="entry name" value="DNA-DIRECTED RNA POLYMERASES I, II, AND III"/>
    <property type="match status" value="1"/>
</dbReference>
<dbReference type="PANTHER" id="PTHR12056:SF2">
    <property type="entry name" value="GEO11084P1"/>
    <property type="match status" value="1"/>
</dbReference>
<sequence length="121" mass="13558">MEVTVKSIEGVALQLAVEPTTPISKLKDLVEQSGLGVPADQQRLIYGGKLLEDERTLADHSVDHDATFHLLVRPRGGTAYLCGDCGQTNEIKPKDPIRCRFCGYRILYKMRTKNLIQFEAR</sequence>
<dbReference type="GO" id="GO:0005666">
    <property type="term" value="C:RNA polymerase III complex"/>
    <property type="evidence" value="ECO:0007669"/>
    <property type="project" value="TreeGrafter"/>
</dbReference>
<evidence type="ECO:0000256" key="4">
    <source>
        <dbReference type="ARBA" id="ARBA00023242"/>
    </source>
</evidence>
<accession>A0A0M0JEK0</accession>
<dbReference type="GO" id="GO:0003899">
    <property type="term" value="F:DNA-directed RNA polymerase activity"/>
    <property type="evidence" value="ECO:0007669"/>
    <property type="project" value="InterPro"/>
</dbReference>
<dbReference type="GO" id="GO:0005665">
    <property type="term" value="C:RNA polymerase II, core complex"/>
    <property type="evidence" value="ECO:0007669"/>
    <property type="project" value="TreeGrafter"/>
</dbReference>
<evidence type="ECO:0000256" key="5">
    <source>
        <dbReference type="ARBA" id="ARBA00025770"/>
    </source>
</evidence>
<evidence type="ECO:0000259" key="6">
    <source>
        <dbReference type="PROSITE" id="PS50053"/>
    </source>
</evidence>
<keyword evidence="8" id="KW-1185">Reference proteome</keyword>
<dbReference type="GO" id="GO:0003677">
    <property type="term" value="F:DNA binding"/>
    <property type="evidence" value="ECO:0007669"/>
    <property type="project" value="InterPro"/>
</dbReference>
<keyword evidence="4" id="KW-0539">Nucleus</keyword>
<dbReference type="GO" id="GO:0008270">
    <property type="term" value="F:zinc ion binding"/>
    <property type="evidence" value="ECO:0007669"/>
    <property type="project" value="InterPro"/>
</dbReference>
<dbReference type="FunFam" id="2.20.28.30:FF:000002">
    <property type="entry name" value="DNA-directed RNA polymerases II, IV and V subunit 12"/>
    <property type="match status" value="1"/>
</dbReference>
<reference evidence="8" key="1">
    <citation type="journal article" date="2015" name="PLoS Genet.">
        <title>Genome Sequence and Transcriptome Analyses of Chrysochromulina tobin: Metabolic Tools for Enhanced Algal Fitness in the Prominent Order Prymnesiales (Haptophyceae).</title>
        <authorList>
            <person name="Hovde B.T."/>
            <person name="Deodato C.R."/>
            <person name="Hunsperger H.M."/>
            <person name="Ryken S.A."/>
            <person name="Yost W."/>
            <person name="Jha R.K."/>
            <person name="Patterson J."/>
            <person name="Monnat R.J. Jr."/>
            <person name="Barlow S.B."/>
            <person name="Starkenburg S.R."/>
            <person name="Cattolico R.A."/>
        </authorList>
    </citation>
    <scope>NUCLEOTIDE SEQUENCE</scope>
    <source>
        <strain evidence="8">CCMP291</strain>
    </source>
</reference>
<dbReference type="InterPro" id="IPR029071">
    <property type="entry name" value="Ubiquitin-like_domsf"/>
</dbReference>
<dbReference type="SMART" id="SM00213">
    <property type="entry name" value="UBQ"/>
    <property type="match status" value="1"/>
</dbReference>
<dbReference type="GO" id="GO:0005736">
    <property type="term" value="C:RNA polymerase I complex"/>
    <property type="evidence" value="ECO:0007669"/>
    <property type="project" value="TreeGrafter"/>
</dbReference>
<gene>
    <name evidence="7" type="ORF">Ctob_006563</name>
</gene>
<dbReference type="SUPFAM" id="SSF54236">
    <property type="entry name" value="Ubiquitin-like"/>
    <property type="match status" value="1"/>
</dbReference>
<dbReference type="Proteomes" id="UP000037460">
    <property type="component" value="Unassembled WGS sequence"/>
</dbReference>
<name>A0A0M0JEK0_9EUKA</name>
<dbReference type="PROSITE" id="PS50053">
    <property type="entry name" value="UBIQUITIN_2"/>
    <property type="match status" value="1"/>
</dbReference>
<organism evidence="7 8">
    <name type="scientific">Chrysochromulina tobinii</name>
    <dbReference type="NCBI Taxonomy" id="1460289"/>
    <lineage>
        <taxon>Eukaryota</taxon>
        <taxon>Haptista</taxon>
        <taxon>Haptophyta</taxon>
        <taxon>Prymnesiophyceae</taxon>
        <taxon>Prymnesiales</taxon>
        <taxon>Chrysochromulinaceae</taxon>
        <taxon>Chrysochromulina</taxon>
    </lineage>
</organism>
<dbReference type="SMART" id="SM00659">
    <property type="entry name" value="RPOLCX"/>
    <property type="match status" value="1"/>
</dbReference>
<evidence type="ECO:0000256" key="2">
    <source>
        <dbReference type="ARBA" id="ARBA00022723"/>
    </source>
</evidence>
<keyword evidence="3" id="KW-0862">Zinc</keyword>
<dbReference type="Pfam" id="PF00240">
    <property type="entry name" value="ubiquitin"/>
    <property type="match status" value="1"/>
</dbReference>
<comment type="similarity">
    <text evidence="5">Belongs to the archaeal Rpo12/eukaryotic RPC10 RNA polymerase subunit family.</text>
</comment>
<dbReference type="Gene3D" id="2.20.28.30">
    <property type="entry name" value="RNA polymerase ii, chain L"/>
    <property type="match status" value="1"/>
</dbReference>
<dbReference type="OrthoDB" id="5585087at2759"/>
<feature type="domain" description="Ubiquitin-like" evidence="6">
    <location>
        <begin position="1"/>
        <end position="77"/>
    </location>
</feature>
<dbReference type="Pfam" id="PF03604">
    <property type="entry name" value="Zn_ribbon_RPAB4"/>
    <property type="match status" value="1"/>
</dbReference>
<dbReference type="InterPro" id="IPR039747">
    <property type="entry name" value="RPABC4"/>
</dbReference>
<evidence type="ECO:0000313" key="7">
    <source>
        <dbReference type="EMBL" id="KOO25006.1"/>
    </source>
</evidence>
<dbReference type="SUPFAM" id="SSF63393">
    <property type="entry name" value="RNA polymerase subunits"/>
    <property type="match status" value="1"/>
</dbReference>
<evidence type="ECO:0000313" key="8">
    <source>
        <dbReference type="Proteomes" id="UP000037460"/>
    </source>
</evidence>
<evidence type="ECO:0000256" key="1">
    <source>
        <dbReference type="ARBA" id="ARBA00004123"/>
    </source>
</evidence>
<protein>
    <submittedName>
        <fullName evidence="7">Poly-histidine-tagged ubiquitin</fullName>
    </submittedName>
</protein>
<dbReference type="InterPro" id="IPR000626">
    <property type="entry name" value="Ubiquitin-like_dom"/>
</dbReference>
<dbReference type="Gene3D" id="3.10.20.90">
    <property type="entry name" value="Phosphatidylinositol 3-kinase Catalytic Subunit, Chain A, domain 1"/>
    <property type="match status" value="1"/>
</dbReference>
<proteinExistence type="inferred from homology"/>
<dbReference type="EMBL" id="JWZX01003029">
    <property type="protein sequence ID" value="KOO25006.1"/>
    <property type="molecule type" value="Genomic_DNA"/>
</dbReference>
<dbReference type="AlphaFoldDB" id="A0A0M0JEK0"/>
<dbReference type="InterPro" id="IPR006591">
    <property type="entry name" value="RNAP_P/RPABC4"/>
</dbReference>
<evidence type="ECO:0000256" key="3">
    <source>
        <dbReference type="ARBA" id="ARBA00022833"/>
    </source>
</evidence>